<dbReference type="SUPFAM" id="SSF55060">
    <property type="entry name" value="GHMP Kinase, C-terminal domain"/>
    <property type="match status" value="1"/>
</dbReference>
<evidence type="ECO:0000256" key="2">
    <source>
        <dbReference type="ARBA" id="ARBA00012052"/>
    </source>
</evidence>
<dbReference type="InterPro" id="IPR020568">
    <property type="entry name" value="Ribosomal_Su5_D2-typ_SF"/>
</dbReference>
<dbReference type="GO" id="GO:0005524">
    <property type="term" value="F:ATP binding"/>
    <property type="evidence" value="ECO:0007669"/>
    <property type="project" value="UniProtKB-UniRule"/>
</dbReference>
<protein>
    <recommendedName>
        <fullName evidence="3 10">4-diphosphocytidyl-2-C-methyl-D-erythritol kinase</fullName>
        <shortName evidence="10">CMK</shortName>
        <ecNumber evidence="2 10">2.7.1.148</ecNumber>
    </recommendedName>
    <alternativeName>
        <fullName evidence="9 10">4-(cytidine-5'-diphospho)-2-C-methyl-D-erythritol kinase</fullName>
    </alternativeName>
</protein>
<feature type="domain" description="GHMP kinase N-terminal" evidence="11">
    <location>
        <begin position="66"/>
        <end position="143"/>
    </location>
</feature>
<evidence type="ECO:0000313" key="13">
    <source>
        <dbReference type="EMBL" id="HEA18655.1"/>
    </source>
</evidence>
<evidence type="ECO:0000259" key="11">
    <source>
        <dbReference type="Pfam" id="PF00288"/>
    </source>
</evidence>
<dbReference type="PANTHER" id="PTHR43527:SF2">
    <property type="entry name" value="4-DIPHOSPHOCYTIDYL-2-C-METHYL-D-ERYTHRITOL KINASE, CHLOROPLASTIC"/>
    <property type="match status" value="1"/>
</dbReference>
<dbReference type="Gene3D" id="3.30.70.890">
    <property type="entry name" value="GHMP kinase, C-terminal domain"/>
    <property type="match status" value="1"/>
</dbReference>
<dbReference type="EC" id="2.7.1.148" evidence="2 10"/>
<comment type="function">
    <text evidence="10">Catalyzes the phosphorylation of the position 2 hydroxy group of 4-diphosphocytidyl-2C-methyl-D-erythritol.</text>
</comment>
<evidence type="ECO:0000256" key="1">
    <source>
        <dbReference type="ARBA" id="ARBA00009684"/>
    </source>
</evidence>
<dbReference type="InterPro" id="IPR006204">
    <property type="entry name" value="GHMP_kinase_N_dom"/>
</dbReference>
<name>A0A7V1D2H1_9GAMM</name>
<dbReference type="InterPro" id="IPR013750">
    <property type="entry name" value="GHMP_kinase_C_dom"/>
</dbReference>
<evidence type="ECO:0000256" key="3">
    <source>
        <dbReference type="ARBA" id="ARBA00017473"/>
    </source>
</evidence>
<dbReference type="GO" id="GO:0019288">
    <property type="term" value="P:isopentenyl diphosphate biosynthetic process, methylerythritol 4-phosphate pathway"/>
    <property type="evidence" value="ECO:0007669"/>
    <property type="project" value="UniProtKB-UniRule"/>
</dbReference>
<dbReference type="Proteomes" id="UP000886188">
    <property type="component" value="Unassembled WGS sequence"/>
</dbReference>
<keyword evidence="6 10" id="KW-0418">Kinase</keyword>
<dbReference type="GO" id="GO:0016114">
    <property type="term" value="P:terpenoid biosynthetic process"/>
    <property type="evidence" value="ECO:0007669"/>
    <property type="project" value="UniProtKB-UniRule"/>
</dbReference>
<dbReference type="PANTHER" id="PTHR43527">
    <property type="entry name" value="4-DIPHOSPHOCYTIDYL-2-C-METHYL-D-ERYTHRITOL KINASE, CHLOROPLASTIC"/>
    <property type="match status" value="1"/>
</dbReference>
<dbReference type="GO" id="GO:0050515">
    <property type="term" value="F:4-(cytidine 5'-diphospho)-2-C-methyl-D-erythritol kinase activity"/>
    <property type="evidence" value="ECO:0007669"/>
    <property type="project" value="UniProtKB-UniRule"/>
</dbReference>
<dbReference type="InterPro" id="IPR004424">
    <property type="entry name" value="IspE"/>
</dbReference>
<gene>
    <name evidence="10" type="primary">ispE</name>
    <name evidence="13" type="ORF">ENH88_19845</name>
</gene>
<evidence type="ECO:0000256" key="10">
    <source>
        <dbReference type="HAMAP-Rule" id="MF_00061"/>
    </source>
</evidence>
<keyword evidence="7 10" id="KW-0067">ATP-binding</keyword>
<comment type="caution">
    <text evidence="13">The sequence shown here is derived from an EMBL/GenBank/DDBJ whole genome shotgun (WGS) entry which is preliminary data.</text>
</comment>
<feature type="active site" evidence="10">
    <location>
        <position position="136"/>
    </location>
</feature>
<evidence type="ECO:0000256" key="4">
    <source>
        <dbReference type="ARBA" id="ARBA00022679"/>
    </source>
</evidence>
<proteinExistence type="inferred from homology"/>
<evidence type="ECO:0000259" key="12">
    <source>
        <dbReference type="Pfam" id="PF08544"/>
    </source>
</evidence>
<dbReference type="NCBIfam" id="TIGR00154">
    <property type="entry name" value="ispE"/>
    <property type="match status" value="1"/>
</dbReference>
<dbReference type="Pfam" id="PF08544">
    <property type="entry name" value="GHMP_kinases_C"/>
    <property type="match status" value="1"/>
</dbReference>
<comment type="catalytic activity">
    <reaction evidence="10">
        <text>4-CDP-2-C-methyl-D-erythritol + ATP = 4-CDP-2-C-methyl-D-erythritol 2-phosphate + ADP + H(+)</text>
        <dbReference type="Rhea" id="RHEA:18437"/>
        <dbReference type="ChEBI" id="CHEBI:15378"/>
        <dbReference type="ChEBI" id="CHEBI:30616"/>
        <dbReference type="ChEBI" id="CHEBI:57823"/>
        <dbReference type="ChEBI" id="CHEBI:57919"/>
        <dbReference type="ChEBI" id="CHEBI:456216"/>
        <dbReference type="EC" id="2.7.1.148"/>
    </reaction>
</comment>
<dbReference type="InterPro" id="IPR036554">
    <property type="entry name" value="GHMP_kinase_C_sf"/>
</dbReference>
<evidence type="ECO:0000256" key="5">
    <source>
        <dbReference type="ARBA" id="ARBA00022741"/>
    </source>
</evidence>
<sequence length="288" mass="31615">MTSFSLLAPAKLNLFLHINGRREDGYHELETLFTFLNYGDQLTFSVSETTAIEVTGDTFDIPLQDNLIYKAAVLLQKHSNSAFGAKINLTKILPMGGGVGGGSSDAASTLLALNKLWHCQLSLQELAQLGVQLGADVPVFINGKSALAQGIGEKLLDVELPSKWYCVVHPSEHVSTAKIFTHPDLKRDTPKLKGDWQQQTLGNDCEPLVKKLCPEVEKTLQWLLKYAPSKMTGTGSCCFVEFATQKEAQHVLENLPHNWDGFIASSVNISPAHTQLNAIHLSNEVTYK</sequence>
<keyword evidence="4 10" id="KW-0808">Transferase</keyword>
<reference evidence="13" key="1">
    <citation type="journal article" date="2020" name="mSystems">
        <title>Genome- and Community-Level Interaction Insights into Carbon Utilization and Element Cycling Functions of Hydrothermarchaeota in Hydrothermal Sediment.</title>
        <authorList>
            <person name="Zhou Z."/>
            <person name="Liu Y."/>
            <person name="Xu W."/>
            <person name="Pan J."/>
            <person name="Luo Z.H."/>
            <person name="Li M."/>
        </authorList>
    </citation>
    <scope>NUCLEOTIDE SEQUENCE [LARGE SCALE GENOMIC DNA]</scope>
    <source>
        <strain evidence="13">HyVt-346</strain>
    </source>
</reference>
<evidence type="ECO:0000256" key="9">
    <source>
        <dbReference type="ARBA" id="ARBA00032554"/>
    </source>
</evidence>
<evidence type="ECO:0000256" key="8">
    <source>
        <dbReference type="ARBA" id="ARBA00023229"/>
    </source>
</evidence>
<keyword evidence="8 10" id="KW-0414">Isoprene biosynthesis</keyword>
<evidence type="ECO:0000256" key="6">
    <source>
        <dbReference type="ARBA" id="ARBA00022777"/>
    </source>
</evidence>
<keyword evidence="5 10" id="KW-0547">Nucleotide-binding</keyword>
<accession>A0A7V1D2H1</accession>
<dbReference type="EMBL" id="DRGM01000193">
    <property type="protein sequence ID" value="HEA18655.1"/>
    <property type="molecule type" value="Genomic_DNA"/>
</dbReference>
<comment type="similarity">
    <text evidence="1 10">Belongs to the GHMP kinase family. IspE subfamily.</text>
</comment>
<dbReference type="Gene3D" id="3.30.230.10">
    <property type="match status" value="1"/>
</dbReference>
<dbReference type="PIRSF" id="PIRSF010376">
    <property type="entry name" value="IspE"/>
    <property type="match status" value="1"/>
</dbReference>
<feature type="domain" description="GHMP kinase C-terminal" evidence="12">
    <location>
        <begin position="195"/>
        <end position="259"/>
    </location>
</feature>
<dbReference type="InterPro" id="IPR014721">
    <property type="entry name" value="Ribsml_uS5_D2-typ_fold_subgr"/>
</dbReference>
<feature type="active site" evidence="10">
    <location>
        <position position="11"/>
    </location>
</feature>
<dbReference type="UniPathway" id="UPA00056">
    <property type="reaction ID" value="UER00094"/>
</dbReference>
<dbReference type="AlphaFoldDB" id="A0A7V1D2H1"/>
<organism evidence="13">
    <name type="scientific">Pseudoalteromonas prydzensis</name>
    <dbReference type="NCBI Taxonomy" id="182141"/>
    <lineage>
        <taxon>Bacteria</taxon>
        <taxon>Pseudomonadati</taxon>
        <taxon>Pseudomonadota</taxon>
        <taxon>Gammaproteobacteria</taxon>
        <taxon>Alteromonadales</taxon>
        <taxon>Pseudoalteromonadaceae</taxon>
        <taxon>Pseudoalteromonas</taxon>
    </lineage>
</organism>
<comment type="pathway">
    <text evidence="10">Isoprenoid biosynthesis; isopentenyl diphosphate biosynthesis via DXP pathway; isopentenyl diphosphate from 1-deoxy-D-xylulose 5-phosphate: step 3/6.</text>
</comment>
<dbReference type="HAMAP" id="MF_00061">
    <property type="entry name" value="IspE"/>
    <property type="match status" value="1"/>
</dbReference>
<dbReference type="Pfam" id="PF00288">
    <property type="entry name" value="GHMP_kinases_N"/>
    <property type="match status" value="1"/>
</dbReference>
<feature type="binding site" evidence="10">
    <location>
        <begin position="94"/>
        <end position="104"/>
    </location>
    <ligand>
        <name>ATP</name>
        <dbReference type="ChEBI" id="CHEBI:30616"/>
    </ligand>
</feature>
<evidence type="ECO:0000256" key="7">
    <source>
        <dbReference type="ARBA" id="ARBA00022840"/>
    </source>
</evidence>
<dbReference type="SUPFAM" id="SSF54211">
    <property type="entry name" value="Ribosomal protein S5 domain 2-like"/>
    <property type="match status" value="1"/>
</dbReference>